<dbReference type="KEGG" id="bsto:C0V70_08705"/>
<name>A0A2K9NTW6_BACTC</name>
<protein>
    <recommendedName>
        <fullName evidence="1">Phosphatidate phosphatase APP1 catalytic domain-containing protein</fullName>
    </recommendedName>
</protein>
<dbReference type="PANTHER" id="PTHR28208:SF3">
    <property type="entry name" value="PHOSPHATIDATE PHOSPHATASE APP1"/>
    <property type="match status" value="1"/>
</dbReference>
<dbReference type="GO" id="GO:0008195">
    <property type="term" value="F:phosphatidate phosphatase activity"/>
    <property type="evidence" value="ECO:0007669"/>
    <property type="project" value="InterPro"/>
</dbReference>
<gene>
    <name evidence="2" type="ORF">C0V70_08705</name>
</gene>
<dbReference type="PANTHER" id="PTHR28208">
    <property type="entry name" value="PHOSPHATIDATE PHOSPHATASE APP1"/>
    <property type="match status" value="1"/>
</dbReference>
<dbReference type="InterPro" id="IPR019236">
    <property type="entry name" value="APP1_cat"/>
</dbReference>
<dbReference type="EMBL" id="CP025704">
    <property type="protein sequence ID" value="AUN98184.1"/>
    <property type="molecule type" value="Genomic_DNA"/>
</dbReference>
<keyword evidence="3" id="KW-1185">Reference proteome</keyword>
<organism evidence="2 3">
    <name type="scientific">Bacteriovorax stolpii</name>
    <name type="common">Bdellovibrio stolpii</name>
    <dbReference type="NCBI Taxonomy" id="960"/>
    <lineage>
        <taxon>Bacteria</taxon>
        <taxon>Pseudomonadati</taxon>
        <taxon>Bdellovibrionota</taxon>
        <taxon>Bacteriovoracia</taxon>
        <taxon>Bacteriovoracales</taxon>
        <taxon>Bacteriovoracaceae</taxon>
        <taxon>Bacteriovorax</taxon>
    </lineage>
</organism>
<evidence type="ECO:0000313" key="3">
    <source>
        <dbReference type="Proteomes" id="UP000235584"/>
    </source>
</evidence>
<dbReference type="Proteomes" id="UP000235584">
    <property type="component" value="Chromosome"/>
</dbReference>
<feature type="domain" description="Phosphatidate phosphatase APP1 catalytic" evidence="1">
    <location>
        <begin position="34"/>
        <end position="179"/>
    </location>
</feature>
<dbReference type="AlphaFoldDB" id="A0A2K9NTW6"/>
<dbReference type="InterPro" id="IPR052935">
    <property type="entry name" value="Mg2+_PAP"/>
</dbReference>
<dbReference type="Pfam" id="PF09949">
    <property type="entry name" value="APP1_cat"/>
    <property type="match status" value="1"/>
</dbReference>
<accession>A0A2K9NTW6</accession>
<proteinExistence type="predicted"/>
<evidence type="ECO:0000259" key="1">
    <source>
        <dbReference type="Pfam" id="PF09949"/>
    </source>
</evidence>
<evidence type="ECO:0000313" key="2">
    <source>
        <dbReference type="EMBL" id="AUN98184.1"/>
    </source>
</evidence>
<dbReference type="OrthoDB" id="5290033at2"/>
<sequence length="285" mass="32782">MCKLHGGHPVKSIKLLVLLSLFSYSFASFSKTIIVSDIDDTIKKANSMGGIGGVWHFLKKKPYEETRDLFNEIKKDENDHGEATAYYYVSAAPSFTFDGDEWIRKNNFPIGPVILKTKDNGGETYAYKYRTIKALLQKEMMEDQAPKVIFFGDNSQHDAKVYYDLNNEMNLNADIYIRDVSTEATFFSTTLPVVRLPGVKYFFSERELIEDPFFSYMSPKLQDLITTQYKKQDLIPGYTLDTLGDRLKAICEGKSIIVNEEVQKSCKAEGKTQALKYWAEYYHRY</sequence>
<reference evidence="2 3" key="1">
    <citation type="submission" date="2018-01" db="EMBL/GenBank/DDBJ databases">
        <title>Complete genome sequence of Bacteriovorax stolpii DSM12778.</title>
        <authorList>
            <person name="Tang B."/>
            <person name="Chang J."/>
        </authorList>
    </citation>
    <scope>NUCLEOTIDE SEQUENCE [LARGE SCALE GENOMIC DNA]</scope>
    <source>
        <strain evidence="2 3">DSM 12778</strain>
    </source>
</reference>